<dbReference type="InterPro" id="IPR021109">
    <property type="entry name" value="Peptidase_aspartic_dom_sf"/>
</dbReference>
<dbReference type="EMBL" id="BKCP01000001">
    <property type="protein sequence ID" value="GER24775.1"/>
    <property type="molecule type" value="Genomic_DNA"/>
</dbReference>
<keyword evidence="2" id="KW-0378">Hydrolase</keyword>
<dbReference type="AlphaFoldDB" id="A0A5A7NW83"/>
<evidence type="ECO:0000256" key="2">
    <source>
        <dbReference type="ARBA" id="ARBA00022801"/>
    </source>
</evidence>
<dbReference type="InterPro" id="IPR051708">
    <property type="entry name" value="Plant_Aspart_Prot_A1"/>
</dbReference>
<accession>A0A5A7NW83</accession>
<organism evidence="4 5">
    <name type="scientific">Striga asiatica</name>
    <name type="common">Asiatic witchweed</name>
    <name type="synonym">Buchnera asiatica</name>
    <dbReference type="NCBI Taxonomy" id="4170"/>
    <lineage>
        <taxon>Eukaryota</taxon>
        <taxon>Viridiplantae</taxon>
        <taxon>Streptophyta</taxon>
        <taxon>Embryophyta</taxon>
        <taxon>Tracheophyta</taxon>
        <taxon>Spermatophyta</taxon>
        <taxon>Magnoliopsida</taxon>
        <taxon>eudicotyledons</taxon>
        <taxon>Gunneridae</taxon>
        <taxon>Pentapetalae</taxon>
        <taxon>asterids</taxon>
        <taxon>lamiids</taxon>
        <taxon>Lamiales</taxon>
        <taxon>Orobanchaceae</taxon>
        <taxon>Buchnereae</taxon>
        <taxon>Striga</taxon>
    </lineage>
</organism>
<keyword evidence="5" id="KW-1185">Reference proteome</keyword>
<dbReference type="GO" id="GO:0008233">
    <property type="term" value="F:peptidase activity"/>
    <property type="evidence" value="ECO:0007669"/>
    <property type="project" value="UniProtKB-KW"/>
</dbReference>
<evidence type="ECO:0000256" key="1">
    <source>
        <dbReference type="ARBA" id="ARBA00022670"/>
    </source>
</evidence>
<evidence type="ECO:0000313" key="4">
    <source>
        <dbReference type="EMBL" id="GER24775.1"/>
    </source>
</evidence>
<comment type="caution">
    <text evidence="4">The sequence shown here is derived from an EMBL/GenBank/DDBJ whole genome shotgun (WGS) entry which is preliminary data.</text>
</comment>
<gene>
    <name evidence="4" type="ORF">STAS_00324</name>
</gene>
<evidence type="ECO:0000313" key="5">
    <source>
        <dbReference type="Proteomes" id="UP000325081"/>
    </source>
</evidence>
<feature type="domain" description="Xylanase inhibitor C-terminal" evidence="3">
    <location>
        <begin position="142"/>
        <end position="195"/>
    </location>
</feature>
<dbReference type="InterPro" id="IPR032799">
    <property type="entry name" value="TAXi_C"/>
</dbReference>
<reference evidence="5" key="1">
    <citation type="journal article" date="2019" name="Curr. Biol.">
        <title>Genome Sequence of Striga asiatica Provides Insight into the Evolution of Plant Parasitism.</title>
        <authorList>
            <person name="Yoshida S."/>
            <person name="Kim S."/>
            <person name="Wafula E.K."/>
            <person name="Tanskanen J."/>
            <person name="Kim Y.M."/>
            <person name="Honaas L."/>
            <person name="Yang Z."/>
            <person name="Spallek T."/>
            <person name="Conn C.E."/>
            <person name="Ichihashi Y."/>
            <person name="Cheong K."/>
            <person name="Cui S."/>
            <person name="Der J.P."/>
            <person name="Gundlach H."/>
            <person name="Jiao Y."/>
            <person name="Hori C."/>
            <person name="Ishida J.K."/>
            <person name="Kasahara H."/>
            <person name="Kiba T."/>
            <person name="Kim M.S."/>
            <person name="Koo N."/>
            <person name="Laohavisit A."/>
            <person name="Lee Y.H."/>
            <person name="Lumba S."/>
            <person name="McCourt P."/>
            <person name="Mortimer J.C."/>
            <person name="Mutuku J.M."/>
            <person name="Nomura T."/>
            <person name="Sasaki-Sekimoto Y."/>
            <person name="Seto Y."/>
            <person name="Wang Y."/>
            <person name="Wakatake T."/>
            <person name="Sakakibara H."/>
            <person name="Demura T."/>
            <person name="Yamaguchi S."/>
            <person name="Yoneyama K."/>
            <person name="Manabe R.I."/>
            <person name="Nelson D.C."/>
            <person name="Schulman A.H."/>
            <person name="Timko M.P."/>
            <person name="dePamphilis C.W."/>
            <person name="Choi D."/>
            <person name="Shirasu K."/>
        </authorList>
    </citation>
    <scope>NUCLEOTIDE SEQUENCE [LARGE SCALE GENOMIC DNA]</scope>
    <source>
        <strain evidence="5">cv. UVA1</strain>
    </source>
</reference>
<dbReference type="PANTHER" id="PTHR47967">
    <property type="entry name" value="OS07G0603500 PROTEIN-RELATED"/>
    <property type="match status" value="1"/>
</dbReference>
<protein>
    <submittedName>
        <fullName evidence="4">Eukaryotic aspartyl protease family protein</fullName>
    </submittedName>
</protein>
<evidence type="ECO:0000259" key="3">
    <source>
        <dbReference type="Pfam" id="PF14541"/>
    </source>
</evidence>
<dbReference type="Gene3D" id="2.40.70.10">
    <property type="entry name" value="Acid Proteases"/>
    <property type="match status" value="2"/>
</dbReference>
<dbReference type="GO" id="GO:0005576">
    <property type="term" value="C:extracellular region"/>
    <property type="evidence" value="ECO:0007669"/>
    <property type="project" value="TreeGrafter"/>
</dbReference>
<dbReference type="OrthoDB" id="1072226at2759"/>
<dbReference type="Pfam" id="PF14541">
    <property type="entry name" value="TAXi_C"/>
    <property type="match status" value="1"/>
</dbReference>
<name>A0A5A7NW83_STRAF</name>
<dbReference type="GO" id="GO:0006508">
    <property type="term" value="P:proteolysis"/>
    <property type="evidence" value="ECO:0007669"/>
    <property type="project" value="UniProtKB-KW"/>
</dbReference>
<sequence length="201" mass="22108">MVKIGNGSVKPGTSHPSFKSYNLYMDTAVICFGCNVRGVGDLVADASCRKSPFTQIRGRALTIPSFVISIDYVCRISASTFRFGKIEVLKSLVFGCGLDNRKNYGDNGDNKFSGIMGLGWGSYSILDQANLLTEGCSKKRELNINNKKLKVSDQDFRLRDDGTGGCIIDSGTPFSWLIKPAYIVLEKTLTSYFRGERDLKA</sequence>
<proteinExistence type="predicted"/>
<keyword evidence="1 4" id="KW-0645">Protease</keyword>
<dbReference type="PANTHER" id="PTHR47967:SF128">
    <property type="entry name" value="ASPARTIC PROTEINASE CDR1-LIKE"/>
    <property type="match status" value="1"/>
</dbReference>
<dbReference type="SUPFAM" id="SSF50630">
    <property type="entry name" value="Acid proteases"/>
    <property type="match status" value="1"/>
</dbReference>
<dbReference type="Proteomes" id="UP000325081">
    <property type="component" value="Unassembled WGS sequence"/>
</dbReference>